<dbReference type="InterPro" id="IPR036259">
    <property type="entry name" value="MFS_trans_sf"/>
</dbReference>
<dbReference type="EMBL" id="JADCNM010000001">
    <property type="protein sequence ID" value="KAG0503648.1"/>
    <property type="molecule type" value="Genomic_DNA"/>
</dbReference>
<evidence type="ECO:0000313" key="4">
    <source>
        <dbReference type="EMBL" id="KAG0503648.1"/>
    </source>
</evidence>
<gene>
    <name evidence="4" type="ORF">HPP92_003720</name>
</gene>
<keyword evidence="3" id="KW-0812">Transmembrane</keyword>
<comment type="similarity">
    <text evidence="1">Belongs to the major facilitator superfamily. Sugar transporter (TC 2.A.1.1) family.</text>
</comment>
<proteinExistence type="inferred from homology"/>
<dbReference type="PANTHER" id="PTHR23500">
    <property type="entry name" value="SOLUTE CARRIER FAMILY 2, FACILITATED GLUCOSE TRANSPORTER"/>
    <property type="match status" value="1"/>
</dbReference>
<organism evidence="4 5">
    <name type="scientific">Vanilla planifolia</name>
    <name type="common">Vanilla</name>
    <dbReference type="NCBI Taxonomy" id="51239"/>
    <lineage>
        <taxon>Eukaryota</taxon>
        <taxon>Viridiplantae</taxon>
        <taxon>Streptophyta</taxon>
        <taxon>Embryophyta</taxon>
        <taxon>Tracheophyta</taxon>
        <taxon>Spermatophyta</taxon>
        <taxon>Magnoliopsida</taxon>
        <taxon>Liliopsida</taxon>
        <taxon>Asparagales</taxon>
        <taxon>Orchidaceae</taxon>
        <taxon>Vanilloideae</taxon>
        <taxon>Vanilleae</taxon>
        <taxon>Vanilla</taxon>
    </lineage>
</organism>
<name>A0A835VNT0_VANPL</name>
<dbReference type="Proteomes" id="UP000639772">
    <property type="component" value="Chromosome 1"/>
</dbReference>
<keyword evidence="2" id="KW-0813">Transport</keyword>
<comment type="caution">
    <text evidence="4">The sequence shown here is derived from an EMBL/GenBank/DDBJ whole genome shotgun (WGS) entry which is preliminary data.</text>
</comment>
<reference evidence="4 5" key="1">
    <citation type="journal article" date="2020" name="Nat. Food">
        <title>A phased Vanilla planifolia genome enables genetic improvement of flavour and production.</title>
        <authorList>
            <person name="Hasing T."/>
            <person name="Tang H."/>
            <person name="Brym M."/>
            <person name="Khazi F."/>
            <person name="Huang T."/>
            <person name="Chambers A.H."/>
        </authorList>
    </citation>
    <scope>NUCLEOTIDE SEQUENCE [LARGE SCALE GENOMIC DNA]</scope>
    <source>
        <tissue evidence="4">Leaf</tissue>
    </source>
</reference>
<protein>
    <submittedName>
        <fullName evidence="4">Uncharacterized protein</fullName>
    </submittedName>
</protein>
<sequence length="71" mass="7433">MPAAGFSVSDGPRNSGKMTIFVVFACLVAATGGLIFGYDIGISGGVTSMGPFLQVLPVGVRETEGRRKRQR</sequence>
<dbReference type="OrthoDB" id="1651023at2759"/>
<evidence type="ECO:0000313" key="5">
    <source>
        <dbReference type="Proteomes" id="UP000639772"/>
    </source>
</evidence>
<dbReference type="Gene3D" id="1.20.1250.20">
    <property type="entry name" value="MFS general substrate transporter like domains"/>
    <property type="match status" value="1"/>
</dbReference>
<feature type="transmembrane region" description="Helical" evidence="3">
    <location>
        <begin position="20"/>
        <end position="40"/>
    </location>
</feature>
<dbReference type="AlphaFoldDB" id="A0A835VNT0"/>
<dbReference type="InterPro" id="IPR045262">
    <property type="entry name" value="STP/PLT_plant"/>
</dbReference>
<evidence type="ECO:0000256" key="3">
    <source>
        <dbReference type="SAM" id="Phobius"/>
    </source>
</evidence>
<keyword evidence="3" id="KW-0472">Membrane</keyword>
<dbReference type="PANTHER" id="PTHR23500:SF30">
    <property type="entry name" value="SUGAR TRANSPORT PROTEIN 3"/>
    <property type="match status" value="1"/>
</dbReference>
<evidence type="ECO:0000256" key="1">
    <source>
        <dbReference type="ARBA" id="ARBA00010992"/>
    </source>
</evidence>
<accession>A0A835VNT0</accession>
<dbReference type="GO" id="GO:0015144">
    <property type="term" value="F:carbohydrate transmembrane transporter activity"/>
    <property type="evidence" value="ECO:0007669"/>
    <property type="project" value="InterPro"/>
</dbReference>
<evidence type="ECO:0000256" key="2">
    <source>
        <dbReference type="ARBA" id="ARBA00022448"/>
    </source>
</evidence>
<keyword evidence="3" id="KW-1133">Transmembrane helix</keyword>